<dbReference type="InterPro" id="IPR001789">
    <property type="entry name" value="Sig_transdc_resp-reg_receiver"/>
</dbReference>
<reference evidence="7 8" key="1">
    <citation type="submission" date="2019-11" db="EMBL/GenBank/DDBJ databases">
        <title>Novel species isolated from a subtropical stream in China.</title>
        <authorList>
            <person name="Lu H."/>
        </authorList>
    </citation>
    <scope>NUCLEOTIDE SEQUENCE [LARGE SCALE GENOMIC DNA]</scope>
    <source>
        <strain evidence="7 8">FT92W</strain>
    </source>
</reference>
<gene>
    <name evidence="7" type="ORF">GJ700_11690</name>
</gene>
<dbReference type="Pfam" id="PF00512">
    <property type="entry name" value="HisKA"/>
    <property type="match status" value="1"/>
</dbReference>
<dbReference type="InterPro" id="IPR003661">
    <property type="entry name" value="HisK_dim/P_dom"/>
</dbReference>
<dbReference type="SMART" id="SM00448">
    <property type="entry name" value="REC"/>
    <property type="match status" value="2"/>
</dbReference>
<feature type="modified residue" description="4-aspartylphosphate" evidence="4">
    <location>
        <position position="195"/>
    </location>
</feature>
<dbReference type="Gene3D" id="3.30.565.10">
    <property type="entry name" value="Histidine kinase-like ATPase, C-terminal domain"/>
    <property type="match status" value="1"/>
</dbReference>
<dbReference type="CDD" id="cd00082">
    <property type="entry name" value="HisKA"/>
    <property type="match status" value="1"/>
</dbReference>
<organism evidence="7 8">
    <name type="scientific">Pseudoduganella rivuli</name>
    <dbReference type="NCBI Taxonomy" id="2666085"/>
    <lineage>
        <taxon>Bacteria</taxon>
        <taxon>Pseudomonadati</taxon>
        <taxon>Pseudomonadota</taxon>
        <taxon>Betaproteobacteria</taxon>
        <taxon>Burkholderiales</taxon>
        <taxon>Oxalobacteraceae</taxon>
        <taxon>Telluria group</taxon>
        <taxon>Pseudoduganella</taxon>
    </lineage>
</organism>
<dbReference type="SUPFAM" id="SSF55874">
    <property type="entry name" value="ATPase domain of HSP90 chaperone/DNA topoisomerase II/histidine kinase"/>
    <property type="match status" value="1"/>
</dbReference>
<dbReference type="Pfam" id="PF02518">
    <property type="entry name" value="HATPase_c"/>
    <property type="match status" value="1"/>
</dbReference>
<proteinExistence type="predicted"/>
<dbReference type="PANTHER" id="PTHR43547">
    <property type="entry name" value="TWO-COMPONENT HISTIDINE KINASE"/>
    <property type="match status" value="1"/>
</dbReference>
<evidence type="ECO:0000256" key="3">
    <source>
        <dbReference type="ARBA" id="ARBA00022553"/>
    </source>
</evidence>
<dbReference type="InterPro" id="IPR005467">
    <property type="entry name" value="His_kinase_dom"/>
</dbReference>
<dbReference type="Proteomes" id="UP000446768">
    <property type="component" value="Unassembled WGS sequence"/>
</dbReference>
<protein>
    <recommendedName>
        <fullName evidence="2">histidine kinase</fullName>
        <ecNumber evidence="2">2.7.13.3</ecNumber>
    </recommendedName>
</protein>
<dbReference type="EMBL" id="WKJJ01000006">
    <property type="protein sequence ID" value="MRV72372.1"/>
    <property type="molecule type" value="Genomic_DNA"/>
</dbReference>
<feature type="domain" description="Histidine kinase" evidence="5">
    <location>
        <begin position="291"/>
        <end position="499"/>
    </location>
</feature>
<dbReference type="AlphaFoldDB" id="A0A7X2ILS3"/>
<comment type="catalytic activity">
    <reaction evidence="1">
        <text>ATP + protein L-histidine = ADP + protein N-phospho-L-histidine.</text>
        <dbReference type="EC" id="2.7.13.3"/>
    </reaction>
</comment>
<dbReference type="SMART" id="SM00388">
    <property type="entry name" value="HisKA"/>
    <property type="match status" value="1"/>
</dbReference>
<evidence type="ECO:0000259" key="5">
    <source>
        <dbReference type="PROSITE" id="PS50109"/>
    </source>
</evidence>
<dbReference type="InterPro" id="IPR011006">
    <property type="entry name" value="CheY-like_superfamily"/>
</dbReference>
<dbReference type="GO" id="GO:0000155">
    <property type="term" value="F:phosphorelay sensor kinase activity"/>
    <property type="evidence" value="ECO:0007669"/>
    <property type="project" value="InterPro"/>
</dbReference>
<feature type="domain" description="Response regulatory" evidence="6">
    <location>
        <begin position="147"/>
        <end position="262"/>
    </location>
</feature>
<sequence length="501" mass="53604">MSNQMVLVVDDFVAMRDILVYQLKSMGITNVHTAGSGEDALRLLDLWPYTLILSDWSMPGMSGLELLQRVRNHPQLAQVPFVLVTAEVQRERLEAAIAARVDDFLLKPFRSEEFARRIGALLAGRGHAPVARREAAASPSPATGAPRILVVDDTPANLTLVSGLLRDAYQVKLAARGDKALQLCAASPPDLILLDLLMPEMDGFEVCRRLKANPDTAHIPVIFLTAVSDAERTVAGLELGAVDYVAKPIEPPILKARVAAALRVSRAHEALREQMDLALENARLRDEVERMMRHDLKNPLAAIVGMAARLIDEGGLPPAQLGQVQAIEAAAHDTLEMLQLSNALYRIESGAPDFAVQQVDLAALLLRVAAECRPLAAARGATIAAGMAPDAPQGLGNPLLLYSMVHNLVKNAVEAVTEGQAVRVTLDAAGIIRIHNPGAVADAVRGRFFDKYATHGKRDGSGIGTYSARLIARAHGGDILLETSVEAGTTLTITLGELAGS</sequence>
<comment type="caution">
    <text evidence="7">The sequence shown here is derived from an EMBL/GenBank/DDBJ whole genome shotgun (WGS) entry which is preliminary data.</text>
</comment>
<feature type="domain" description="Response regulatory" evidence="6">
    <location>
        <begin position="5"/>
        <end position="122"/>
    </location>
</feature>
<evidence type="ECO:0000256" key="2">
    <source>
        <dbReference type="ARBA" id="ARBA00012438"/>
    </source>
</evidence>
<evidence type="ECO:0000313" key="7">
    <source>
        <dbReference type="EMBL" id="MRV72372.1"/>
    </source>
</evidence>
<dbReference type="SUPFAM" id="SSF52172">
    <property type="entry name" value="CheY-like"/>
    <property type="match status" value="2"/>
</dbReference>
<dbReference type="Gene3D" id="3.40.50.2300">
    <property type="match status" value="2"/>
</dbReference>
<dbReference type="RefSeq" id="WP_154373841.1">
    <property type="nucleotide sequence ID" value="NZ_WKJJ01000006.1"/>
</dbReference>
<dbReference type="InterPro" id="IPR003594">
    <property type="entry name" value="HATPase_dom"/>
</dbReference>
<dbReference type="SUPFAM" id="SSF47384">
    <property type="entry name" value="Homodimeric domain of signal transducing histidine kinase"/>
    <property type="match status" value="1"/>
</dbReference>
<evidence type="ECO:0000256" key="1">
    <source>
        <dbReference type="ARBA" id="ARBA00000085"/>
    </source>
</evidence>
<evidence type="ECO:0000256" key="4">
    <source>
        <dbReference type="PROSITE-ProRule" id="PRU00169"/>
    </source>
</evidence>
<dbReference type="SMART" id="SM00387">
    <property type="entry name" value="HATPase_c"/>
    <property type="match status" value="1"/>
</dbReference>
<dbReference type="PROSITE" id="PS50109">
    <property type="entry name" value="HIS_KIN"/>
    <property type="match status" value="1"/>
</dbReference>
<evidence type="ECO:0000313" key="8">
    <source>
        <dbReference type="Proteomes" id="UP000446768"/>
    </source>
</evidence>
<dbReference type="InterPro" id="IPR036890">
    <property type="entry name" value="HATPase_C_sf"/>
</dbReference>
<dbReference type="Gene3D" id="1.10.287.130">
    <property type="match status" value="1"/>
</dbReference>
<keyword evidence="3 4" id="KW-0597">Phosphoprotein</keyword>
<dbReference type="PROSITE" id="PS50110">
    <property type="entry name" value="RESPONSE_REGULATORY"/>
    <property type="match status" value="2"/>
</dbReference>
<dbReference type="InterPro" id="IPR036097">
    <property type="entry name" value="HisK_dim/P_sf"/>
</dbReference>
<evidence type="ECO:0000259" key="6">
    <source>
        <dbReference type="PROSITE" id="PS50110"/>
    </source>
</evidence>
<dbReference type="Pfam" id="PF00072">
    <property type="entry name" value="Response_reg"/>
    <property type="match status" value="2"/>
</dbReference>
<keyword evidence="8" id="KW-1185">Reference proteome</keyword>
<name>A0A7X2ILS3_9BURK</name>
<feature type="modified residue" description="4-aspartylphosphate" evidence="4">
    <location>
        <position position="55"/>
    </location>
</feature>
<accession>A0A7X2ILS3</accession>
<dbReference type="EC" id="2.7.13.3" evidence="2"/>
<dbReference type="PANTHER" id="PTHR43547:SF2">
    <property type="entry name" value="HYBRID SIGNAL TRANSDUCTION HISTIDINE KINASE C"/>
    <property type="match status" value="1"/>
</dbReference>